<dbReference type="GO" id="GO:0015173">
    <property type="term" value="F:aromatic amino acid transmembrane transporter activity"/>
    <property type="evidence" value="ECO:0007669"/>
    <property type="project" value="TreeGrafter"/>
</dbReference>
<reference evidence="5" key="1">
    <citation type="submission" date="2016-06" db="UniProtKB">
        <authorList>
            <consortium name="WormBaseParasite"/>
        </authorList>
    </citation>
    <scope>IDENTIFICATION</scope>
</reference>
<keyword evidence="4" id="KW-1185">Reference proteome</keyword>
<reference evidence="3 4" key="2">
    <citation type="submission" date="2018-11" db="EMBL/GenBank/DDBJ databases">
        <authorList>
            <consortium name="Pathogen Informatics"/>
        </authorList>
    </citation>
    <scope>NUCLEOTIDE SEQUENCE [LARGE SCALE GENOMIC DNA]</scope>
</reference>
<dbReference type="Pfam" id="PF16028">
    <property type="entry name" value="SLC3A2_N"/>
    <property type="match status" value="1"/>
</dbReference>
<accession>A0A183U042</accession>
<gene>
    <name evidence="3" type="ORF">TCNE_LOCUS1863</name>
</gene>
<dbReference type="EMBL" id="UYWY01001592">
    <property type="protein sequence ID" value="VDM26961.1"/>
    <property type="molecule type" value="Genomic_DNA"/>
</dbReference>
<feature type="domain" description="Solute carrier family 3 member 2 N-terminal" evidence="2">
    <location>
        <begin position="66"/>
        <end position="134"/>
    </location>
</feature>
<evidence type="ECO:0000256" key="1">
    <source>
        <dbReference type="SAM" id="Phobius"/>
    </source>
</evidence>
<keyword evidence="1" id="KW-0812">Transmembrane</keyword>
<dbReference type="GO" id="GO:0016324">
    <property type="term" value="C:apical plasma membrane"/>
    <property type="evidence" value="ECO:0007669"/>
    <property type="project" value="TreeGrafter"/>
</dbReference>
<feature type="transmembrane region" description="Helical" evidence="1">
    <location>
        <begin position="95"/>
        <end position="118"/>
    </location>
</feature>
<dbReference type="InterPro" id="IPR042280">
    <property type="entry name" value="SLC3A2"/>
</dbReference>
<name>A0A183U042_TOXCA</name>
<dbReference type="GO" id="GO:1903801">
    <property type="term" value="P:L-leucine import across plasma membrane"/>
    <property type="evidence" value="ECO:0007669"/>
    <property type="project" value="TreeGrafter"/>
</dbReference>
<keyword evidence="1" id="KW-0472">Membrane</keyword>
<protein>
    <submittedName>
        <fullName evidence="5">SLC3A2_N domain-containing protein</fullName>
    </submittedName>
</protein>
<keyword evidence="1" id="KW-1133">Transmembrane helix</keyword>
<sequence>MAADTPPIGERDVRYRWDAAVWKNLEVLAMAADDTTVPLSENGKATEIVDAGTGLAKYTKEDEAVDVQATGKLIGLTKEQLEKYRNDPFWKPLRLILFVLFWLAWIAMFVGAVLIVVLSPKCAPKKAPEWWRAKVSYQENDWLYAIVNLSG</sequence>
<dbReference type="PANTHER" id="PTHR46673:SF1">
    <property type="entry name" value="4F2 CELL-SURFACE ANTIGEN HEAVY CHAIN"/>
    <property type="match status" value="1"/>
</dbReference>
<dbReference type="GO" id="GO:0015823">
    <property type="term" value="P:phenylalanine transport"/>
    <property type="evidence" value="ECO:0007669"/>
    <property type="project" value="TreeGrafter"/>
</dbReference>
<organism evidence="4 5">
    <name type="scientific">Toxocara canis</name>
    <name type="common">Canine roundworm</name>
    <dbReference type="NCBI Taxonomy" id="6265"/>
    <lineage>
        <taxon>Eukaryota</taxon>
        <taxon>Metazoa</taxon>
        <taxon>Ecdysozoa</taxon>
        <taxon>Nematoda</taxon>
        <taxon>Chromadorea</taxon>
        <taxon>Rhabditida</taxon>
        <taxon>Spirurina</taxon>
        <taxon>Ascaridomorpha</taxon>
        <taxon>Ascaridoidea</taxon>
        <taxon>Toxocaridae</taxon>
        <taxon>Toxocara</taxon>
    </lineage>
</organism>
<evidence type="ECO:0000313" key="4">
    <source>
        <dbReference type="Proteomes" id="UP000050794"/>
    </source>
</evidence>
<evidence type="ECO:0000313" key="5">
    <source>
        <dbReference type="WBParaSite" id="TCNE_0000186201-mRNA-1"/>
    </source>
</evidence>
<dbReference type="GO" id="GO:0015190">
    <property type="term" value="F:L-leucine transmembrane transporter activity"/>
    <property type="evidence" value="ECO:0007669"/>
    <property type="project" value="TreeGrafter"/>
</dbReference>
<proteinExistence type="predicted"/>
<dbReference type="PANTHER" id="PTHR46673">
    <property type="entry name" value="4F2 CELL-SURFACE ANTIGEN HEAVY CHAIN"/>
    <property type="match status" value="1"/>
</dbReference>
<dbReference type="GO" id="GO:1904273">
    <property type="term" value="P:L-alanine import across plasma membrane"/>
    <property type="evidence" value="ECO:0007669"/>
    <property type="project" value="TreeGrafter"/>
</dbReference>
<evidence type="ECO:0000313" key="3">
    <source>
        <dbReference type="EMBL" id="VDM26961.1"/>
    </source>
</evidence>
<dbReference type="GO" id="GO:0015180">
    <property type="term" value="F:L-alanine transmembrane transporter activity"/>
    <property type="evidence" value="ECO:0007669"/>
    <property type="project" value="TreeGrafter"/>
</dbReference>
<dbReference type="InterPro" id="IPR031984">
    <property type="entry name" value="SLC3A2_N"/>
</dbReference>
<dbReference type="Proteomes" id="UP000050794">
    <property type="component" value="Unassembled WGS sequence"/>
</dbReference>
<evidence type="ECO:0000259" key="2">
    <source>
        <dbReference type="Pfam" id="PF16028"/>
    </source>
</evidence>
<dbReference type="GO" id="GO:0016323">
    <property type="term" value="C:basolateral plasma membrane"/>
    <property type="evidence" value="ECO:0007669"/>
    <property type="project" value="TreeGrafter"/>
</dbReference>
<dbReference type="WBParaSite" id="TCNE_0000186201-mRNA-1">
    <property type="protein sequence ID" value="TCNE_0000186201-mRNA-1"/>
    <property type="gene ID" value="TCNE_0000186201"/>
</dbReference>
<dbReference type="AlphaFoldDB" id="A0A183U042"/>